<feature type="domain" description="tRNase Z endonuclease" evidence="13">
    <location>
        <begin position="20"/>
        <end position="80"/>
    </location>
</feature>
<evidence type="ECO:0000256" key="11">
    <source>
        <dbReference type="SAM" id="MobiDB-lite"/>
    </source>
</evidence>
<evidence type="ECO:0000256" key="5">
    <source>
        <dbReference type="ARBA" id="ARBA00022694"/>
    </source>
</evidence>
<feature type="region of interest" description="Disordered" evidence="11">
    <location>
        <begin position="914"/>
        <end position="1057"/>
    </location>
</feature>
<evidence type="ECO:0000259" key="12">
    <source>
        <dbReference type="Pfam" id="PF12706"/>
    </source>
</evidence>
<dbReference type="Pfam" id="PF12706">
    <property type="entry name" value="Lactamase_B_2"/>
    <property type="match status" value="1"/>
</dbReference>
<keyword evidence="6" id="KW-0540">Nuclease</keyword>
<dbReference type="Gene3D" id="3.60.15.10">
    <property type="entry name" value="Ribonuclease Z/Hydroxyacylglutathione hydrolase-like"/>
    <property type="match status" value="3"/>
</dbReference>
<feature type="compositionally biased region" description="Gly residues" evidence="11">
    <location>
        <begin position="956"/>
        <end position="965"/>
    </location>
</feature>
<comment type="catalytic activity">
    <reaction evidence="1">
        <text>Endonucleolytic cleavage of RNA, removing extra 3' nucleotides from tRNA precursor, generating 3' termini of tRNAs. A 3'-hydroxy group is left at the tRNA terminus and a 5'-phosphoryl group is left at the trailer molecule.</text>
        <dbReference type="EC" id="3.1.26.11"/>
    </reaction>
</comment>
<feature type="region of interest" description="Disordered" evidence="11">
    <location>
        <begin position="813"/>
        <end position="842"/>
    </location>
</feature>
<keyword evidence="15" id="KW-1185">Reference proteome</keyword>
<dbReference type="AlphaFoldDB" id="A0A0D2C247"/>
<evidence type="ECO:0000256" key="4">
    <source>
        <dbReference type="ARBA" id="ARBA00012477"/>
    </source>
</evidence>
<evidence type="ECO:0000313" key="15">
    <source>
        <dbReference type="Proteomes" id="UP000053342"/>
    </source>
</evidence>
<keyword evidence="9" id="KW-0378">Hydrolase</keyword>
<feature type="compositionally biased region" description="Basic and acidic residues" evidence="11">
    <location>
        <begin position="1002"/>
        <end position="1020"/>
    </location>
</feature>
<dbReference type="InterPro" id="IPR047151">
    <property type="entry name" value="RNZ2-like"/>
</dbReference>
<dbReference type="InterPro" id="IPR036866">
    <property type="entry name" value="RibonucZ/Hydroxyglut_hydro"/>
</dbReference>
<evidence type="ECO:0000256" key="2">
    <source>
        <dbReference type="ARBA" id="ARBA00001947"/>
    </source>
</evidence>
<dbReference type="VEuPathDB" id="FungiDB:PV06_04890"/>
<dbReference type="InterPro" id="IPR001279">
    <property type="entry name" value="Metallo-B-lactamas"/>
</dbReference>
<dbReference type="GO" id="GO:0042781">
    <property type="term" value="F:3'-tRNA processing endoribonuclease activity"/>
    <property type="evidence" value="ECO:0007669"/>
    <property type="project" value="UniProtKB-EC"/>
</dbReference>
<evidence type="ECO:0000256" key="1">
    <source>
        <dbReference type="ARBA" id="ARBA00000402"/>
    </source>
</evidence>
<dbReference type="EC" id="3.1.26.11" evidence="4"/>
<evidence type="ECO:0000259" key="13">
    <source>
        <dbReference type="Pfam" id="PF13691"/>
    </source>
</evidence>
<dbReference type="Pfam" id="PF13691">
    <property type="entry name" value="Lactamase_B_4"/>
    <property type="match status" value="1"/>
</dbReference>
<keyword evidence="10" id="KW-0862">Zinc</keyword>
<dbReference type="RefSeq" id="XP_016264043.1">
    <property type="nucleotide sequence ID" value="XM_016405837.1"/>
</dbReference>
<evidence type="ECO:0000256" key="9">
    <source>
        <dbReference type="ARBA" id="ARBA00022801"/>
    </source>
</evidence>
<dbReference type="GeneID" id="27356964"/>
<feature type="compositionally biased region" description="Basic and acidic residues" evidence="11">
    <location>
        <begin position="914"/>
        <end position="931"/>
    </location>
</feature>
<dbReference type="EMBL" id="KN847335">
    <property type="protein sequence ID" value="KIW43827.1"/>
    <property type="molecule type" value="Genomic_DNA"/>
</dbReference>
<evidence type="ECO:0000256" key="10">
    <source>
        <dbReference type="ARBA" id="ARBA00022833"/>
    </source>
</evidence>
<dbReference type="GO" id="GO:0005739">
    <property type="term" value="C:mitochondrion"/>
    <property type="evidence" value="ECO:0007669"/>
    <property type="project" value="TreeGrafter"/>
</dbReference>
<feature type="domain" description="Metallo-beta-lactamase" evidence="12">
    <location>
        <begin position="573"/>
        <end position="790"/>
    </location>
</feature>
<protein>
    <recommendedName>
        <fullName evidence="4">ribonuclease Z</fullName>
        <ecNumber evidence="4">3.1.26.11</ecNumber>
    </recommendedName>
</protein>
<keyword evidence="8" id="KW-0255">Endonuclease</keyword>
<feature type="compositionally biased region" description="Polar residues" evidence="11">
    <location>
        <begin position="981"/>
        <end position="1001"/>
    </location>
</feature>
<reference evidence="14 15" key="1">
    <citation type="submission" date="2015-01" db="EMBL/GenBank/DDBJ databases">
        <title>The Genome Sequence of Exophiala oligosperma CBS72588.</title>
        <authorList>
            <consortium name="The Broad Institute Genomics Platform"/>
            <person name="Cuomo C."/>
            <person name="de Hoog S."/>
            <person name="Gorbushina A."/>
            <person name="Stielow B."/>
            <person name="Teixiera M."/>
            <person name="Abouelleil A."/>
            <person name="Chapman S.B."/>
            <person name="Priest M."/>
            <person name="Young S.K."/>
            <person name="Wortman J."/>
            <person name="Nusbaum C."/>
            <person name="Birren B."/>
        </authorList>
    </citation>
    <scope>NUCLEOTIDE SEQUENCE [LARGE SCALE GENOMIC DNA]</scope>
    <source>
        <strain evidence="14 15">CBS 72588</strain>
    </source>
</reference>
<evidence type="ECO:0000256" key="3">
    <source>
        <dbReference type="ARBA" id="ARBA00007823"/>
    </source>
</evidence>
<dbReference type="PANTHER" id="PTHR12553">
    <property type="entry name" value="ZINC PHOSPHODIESTERASE ELAC PROTEIN 2"/>
    <property type="match status" value="1"/>
</dbReference>
<gene>
    <name evidence="14" type="ORF">PV06_04890</name>
</gene>
<keyword evidence="7" id="KW-0479">Metal-binding</keyword>
<comment type="similarity">
    <text evidence="3">Belongs to the RNase Z family.</text>
</comment>
<feature type="compositionally biased region" description="Acidic residues" evidence="11">
    <location>
        <begin position="1024"/>
        <end position="1035"/>
    </location>
</feature>
<dbReference type="PANTHER" id="PTHR12553:SF49">
    <property type="entry name" value="ZINC PHOSPHODIESTERASE ELAC PROTEIN 2"/>
    <property type="match status" value="1"/>
</dbReference>
<dbReference type="InterPro" id="IPR027794">
    <property type="entry name" value="tRNase_Z_dom"/>
</dbReference>
<dbReference type="GO" id="GO:1990180">
    <property type="term" value="P:mitochondrial tRNA 3'-end processing"/>
    <property type="evidence" value="ECO:0007669"/>
    <property type="project" value="TreeGrafter"/>
</dbReference>
<dbReference type="GO" id="GO:0046872">
    <property type="term" value="F:metal ion binding"/>
    <property type="evidence" value="ECO:0007669"/>
    <property type="project" value="UniProtKB-KW"/>
</dbReference>
<evidence type="ECO:0000256" key="7">
    <source>
        <dbReference type="ARBA" id="ARBA00022723"/>
    </source>
</evidence>
<sequence>MSHHDHGLKSVGVRTNFHAQFITTPTSDTPGTSLLLHFDSKRYLIGQLAEGTQRASIQRGLGLRKIRGLFLTGKTEWNNGGLIGTILTMADVQQGEVESDGSNQRPRLNIYGGPKQLQSLACARRFVFRTGMPLSVHEFDAAKHKMPRKIHEDENIRAWAIATHPGADTSADSDITDLSDTDRIPCEHELDELRSETEQALRSKIVNNMFDSGWKKDRLVETKLKDINLPALVWTRNPETKELQPHTCLDQNNIGGLTLDTAVLVRTPWPASTVEKLPDASGLPSNVSMSYIVKGHAQRGAFSPQKAKELSLKPGKKFAELVAGKSVENEKGEMITPDMVLEPGRPGRGIAIFDVPSVSHFLSLETQLGDQGDELLEGVEAAVWVCRGSLPFSPRFQSLLHKFKSMKHIISHPDISTDYITQTSSARSSLRLSKIASEFFTVPRYDNFNGYKPCRHAKGRDLQDVRAMIKVDDPEIEIVAATRGLKVNIEPKLTLDDSEVPATEDLATLGLALDQTIRDLFPEDMSPYQRSTPASSSDLEEPEILTLGTGSAAPSKYRNVSAVLLRMPHGMGNYLFDCGEGTLGQLRRLYDKEQLDEILYNLKAVWISHLHADHHLGTMSILQAAMAARKARTSQGAPRPAPPCLISEENMIDYMDDYQTVLGARTESLCIPVVCHWARSPAMSLRGLPFDLRQADVPIRELKTVRVNHCHGAQAISVTFNDGFKFSYSGDCRPNESFCQIGADSDVLVHEATFDDGLEGDAKAKKHCTTGEAVGVALGMRAKNLILTHFSQRYQKIPVLSGVKMPERVSEEELLDDDDGEMTAGPGIGAPQEEASGVSQKSDATAWLDGDVTRNLNIGVAFDLMRVRVSQIASMKKLFPAISRMFEVEQIKRDKERQEVSAALKAIEERKNAEKIARQEAHRRRFEESQAKKKAQKAANQQKGNKRKLGQEREIGGGGGNGGQSTGATSNGSAVAPDGDMTTTSSSPPRTQAQGQAQAGENDTRLKSDENAKRLQKCDAGDVTADDDDDDDDEGTTSPGQREEKEQKKRKLDPAPA</sequence>
<dbReference type="SUPFAM" id="SSF56281">
    <property type="entry name" value="Metallo-hydrolase/oxidoreductase"/>
    <property type="match status" value="2"/>
</dbReference>
<evidence type="ECO:0000313" key="14">
    <source>
        <dbReference type="EMBL" id="KIW43827.1"/>
    </source>
</evidence>
<dbReference type="STRING" id="215243.A0A0D2C247"/>
<organism evidence="14 15">
    <name type="scientific">Exophiala oligosperma</name>
    <dbReference type="NCBI Taxonomy" id="215243"/>
    <lineage>
        <taxon>Eukaryota</taxon>
        <taxon>Fungi</taxon>
        <taxon>Dikarya</taxon>
        <taxon>Ascomycota</taxon>
        <taxon>Pezizomycotina</taxon>
        <taxon>Eurotiomycetes</taxon>
        <taxon>Chaetothyriomycetidae</taxon>
        <taxon>Chaetothyriales</taxon>
        <taxon>Herpotrichiellaceae</taxon>
        <taxon>Exophiala</taxon>
    </lineage>
</organism>
<evidence type="ECO:0000256" key="6">
    <source>
        <dbReference type="ARBA" id="ARBA00022722"/>
    </source>
</evidence>
<keyword evidence="5" id="KW-0819">tRNA processing</keyword>
<comment type="cofactor">
    <cofactor evidence="2">
        <name>Zn(2+)</name>
        <dbReference type="ChEBI" id="CHEBI:29105"/>
    </cofactor>
</comment>
<dbReference type="CDD" id="cd07718">
    <property type="entry name" value="RNaseZ_ELAC1_ELAC2-C-term-like_MBL-fold"/>
    <property type="match status" value="1"/>
</dbReference>
<proteinExistence type="inferred from homology"/>
<name>A0A0D2C247_9EURO</name>
<accession>A0A0D2C247</accession>
<dbReference type="OrthoDB" id="527344at2759"/>
<dbReference type="Proteomes" id="UP000053342">
    <property type="component" value="Unassembled WGS sequence"/>
</dbReference>
<evidence type="ECO:0000256" key="8">
    <source>
        <dbReference type="ARBA" id="ARBA00022759"/>
    </source>
</evidence>